<proteinExistence type="predicted"/>
<evidence type="ECO:0000313" key="4">
    <source>
        <dbReference type="Proteomes" id="UP000198956"/>
    </source>
</evidence>
<accession>A0A1G8E7I4</accession>
<dbReference type="AlphaFoldDB" id="A0A1G8E7I4"/>
<evidence type="ECO:0000313" key="3">
    <source>
        <dbReference type="EMBL" id="SDH65817.1"/>
    </source>
</evidence>
<reference evidence="2 5" key="2">
    <citation type="submission" date="2021-08" db="EMBL/GenBank/DDBJ databases">
        <title>Complete genome sequence of the strain Aneurinibacillus thermoaerophilus CCM 8960.</title>
        <authorList>
            <person name="Musilova J."/>
            <person name="Kourilova X."/>
            <person name="Pernicova I."/>
            <person name="Bezdicek M."/>
            <person name="Lengerova M."/>
            <person name="Obruca S."/>
            <person name="Sedlar K."/>
        </authorList>
    </citation>
    <scope>NUCLEOTIDE SEQUENCE [LARGE SCALE GENOMIC DNA]</scope>
    <source>
        <strain evidence="2 5">CCM 8960</strain>
    </source>
</reference>
<dbReference type="Proteomes" id="UP000198956">
    <property type="component" value="Unassembled WGS sequence"/>
</dbReference>
<evidence type="ECO:0000256" key="1">
    <source>
        <dbReference type="SAM" id="Phobius"/>
    </source>
</evidence>
<evidence type="ECO:0000313" key="2">
    <source>
        <dbReference type="EMBL" id="QYY41746.1"/>
    </source>
</evidence>
<keyword evidence="1" id="KW-1133">Transmembrane helix</keyword>
<dbReference type="RefSeq" id="WP_057898244.1">
    <property type="nucleotide sequence ID" value="NZ_CP080764.1"/>
</dbReference>
<dbReference type="EMBL" id="FNDE01000040">
    <property type="protein sequence ID" value="SDH65817.1"/>
    <property type="molecule type" value="Genomic_DNA"/>
</dbReference>
<feature type="transmembrane region" description="Helical" evidence="1">
    <location>
        <begin position="155"/>
        <end position="171"/>
    </location>
</feature>
<dbReference type="Pfam" id="PF09548">
    <property type="entry name" value="Spore_III_AB"/>
    <property type="match status" value="1"/>
</dbReference>
<evidence type="ECO:0000313" key="5">
    <source>
        <dbReference type="Proteomes" id="UP000826616"/>
    </source>
</evidence>
<feature type="transmembrane region" description="Helical" evidence="1">
    <location>
        <begin position="6"/>
        <end position="26"/>
    </location>
</feature>
<keyword evidence="1" id="KW-0472">Membrane</keyword>
<reference evidence="3 4" key="1">
    <citation type="submission" date="2016-10" db="EMBL/GenBank/DDBJ databases">
        <authorList>
            <person name="de Groot N.N."/>
        </authorList>
    </citation>
    <scope>NUCLEOTIDE SEQUENCE [LARGE SCALE GENOMIC DNA]</scope>
    <source>
        <strain evidence="3 4">L 420-91</strain>
    </source>
</reference>
<sequence length="172" mass="19343">MLKLIGASLVIFAGTFIGMQLGSYLAHRPLQIRQLRAGLTLLETEIVYGSRPLLEALASISRRLTGDVARLFARAAELSAEEPDLAASECWHQAVQYVWRDTAMKEPEKEILLQLGSVLGQSDREDQQKHLKLALANLEHEEMNARDNQRRYEKMCRSLGVLSGILIVILLY</sequence>
<dbReference type="OrthoDB" id="1957909at2"/>
<dbReference type="Proteomes" id="UP000826616">
    <property type="component" value="Chromosome"/>
</dbReference>
<keyword evidence="1" id="KW-0812">Transmembrane</keyword>
<name>A0A1G8E7I4_ANETH</name>
<protein>
    <submittedName>
        <fullName evidence="3">Stage III sporulation protein AB</fullName>
    </submittedName>
</protein>
<dbReference type="InterPro" id="IPR014198">
    <property type="entry name" value="Spore_III_AB"/>
</dbReference>
<dbReference type="EMBL" id="CP080764">
    <property type="protein sequence ID" value="QYY41746.1"/>
    <property type="molecule type" value="Genomic_DNA"/>
</dbReference>
<dbReference type="GeneID" id="97142203"/>
<dbReference type="PIRSF" id="PIRSF021435">
    <property type="entry name" value="SpoIIIAB"/>
    <property type="match status" value="1"/>
</dbReference>
<keyword evidence="5" id="KW-1185">Reference proteome</keyword>
<gene>
    <name evidence="2" type="primary">spoIIIAB</name>
    <name evidence="2" type="ORF">K3F53_12540</name>
    <name evidence="3" type="ORF">SAMN04489735_104023</name>
</gene>
<dbReference type="NCBIfam" id="TIGR02833">
    <property type="entry name" value="spore_III_AB"/>
    <property type="match status" value="1"/>
</dbReference>
<organism evidence="3 4">
    <name type="scientific">Aneurinibacillus thermoaerophilus</name>
    <dbReference type="NCBI Taxonomy" id="143495"/>
    <lineage>
        <taxon>Bacteria</taxon>
        <taxon>Bacillati</taxon>
        <taxon>Bacillota</taxon>
        <taxon>Bacilli</taxon>
        <taxon>Bacillales</taxon>
        <taxon>Paenibacillaceae</taxon>
        <taxon>Aneurinibacillus group</taxon>
        <taxon>Aneurinibacillus</taxon>
    </lineage>
</organism>